<protein>
    <submittedName>
        <fullName evidence="1">Uncharacterized protein</fullName>
    </submittedName>
</protein>
<dbReference type="HOGENOM" id="CLU_794670_0_0_1"/>
<keyword evidence="2" id="KW-1185">Reference proteome</keyword>
<dbReference type="OrthoDB" id="2269034at2759"/>
<evidence type="ECO:0000313" key="1">
    <source>
        <dbReference type="EMBL" id="KIM47400.1"/>
    </source>
</evidence>
<organism evidence="1 2">
    <name type="scientific">Hebeloma cylindrosporum</name>
    <dbReference type="NCBI Taxonomy" id="76867"/>
    <lineage>
        <taxon>Eukaryota</taxon>
        <taxon>Fungi</taxon>
        <taxon>Dikarya</taxon>
        <taxon>Basidiomycota</taxon>
        <taxon>Agaricomycotina</taxon>
        <taxon>Agaricomycetes</taxon>
        <taxon>Agaricomycetidae</taxon>
        <taxon>Agaricales</taxon>
        <taxon>Agaricineae</taxon>
        <taxon>Hymenogastraceae</taxon>
        <taxon>Hebeloma</taxon>
    </lineage>
</organism>
<dbReference type="AlphaFoldDB" id="A0A0C3CF85"/>
<reference evidence="1 2" key="1">
    <citation type="submission" date="2014-04" db="EMBL/GenBank/DDBJ databases">
        <authorList>
            <consortium name="DOE Joint Genome Institute"/>
            <person name="Kuo A."/>
            <person name="Gay G."/>
            <person name="Dore J."/>
            <person name="Kohler A."/>
            <person name="Nagy L.G."/>
            <person name="Floudas D."/>
            <person name="Copeland A."/>
            <person name="Barry K.W."/>
            <person name="Cichocki N."/>
            <person name="Veneault-Fourrey C."/>
            <person name="LaButti K."/>
            <person name="Lindquist E.A."/>
            <person name="Lipzen A."/>
            <person name="Lundell T."/>
            <person name="Morin E."/>
            <person name="Murat C."/>
            <person name="Sun H."/>
            <person name="Tunlid A."/>
            <person name="Henrissat B."/>
            <person name="Grigoriev I.V."/>
            <person name="Hibbett D.S."/>
            <person name="Martin F."/>
            <person name="Nordberg H.P."/>
            <person name="Cantor M.N."/>
            <person name="Hua S.X."/>
        </authorList>
    </citation>
    <scope>NUCLEOTIDE SEQUENCE [LARGE SCALE GENOMIC DNA]</scope>
    <source>
        <strain evidence="2">h7</strain>
    </source>
</reference>
<reference evidence="2" key="2">
    <citation type="submission" date="2015-01" db="EMBL/GenBank/DDBJ databases">
        <title>Evolutionary Origins and Diversification of the Mycorrhizal Mutualists.</title>
        <authorList>
            <consortium name="DOE Joint Genome Institute"/>
            <consortium name="Mycorrhizal Genomics Consortium"/>
            <person name="Kohler A."/>
            <person name="Kuo A."/>
            <person name="Nagy L.G."/>
            <person name="Floudas D."/>
            <person name="Copeland A."/>
            <person name="Barry K.W."/>
            <person name="Cichocki N."/>
            <person name="Veneault-Fourrey C."/>
            <person name="LaButti K."/>
            <person name="Lindquist E.A."/>
            <person name="Lipzen A."/>
            <person name="Lundell T."/>
            <person name="Morin E."/>
            <person name="Murat C."/>
            <person name="Riley R."/>
            <person name="Ohm R."/>
            <person name="Sun H."/>
            <person name="Tunlid A."/>
            <person name="Henrissat B."/>
            <person name="Grigoriev I.V."/>
            <person name="Hibbett D.S."/>
            <person name="Martin F."/>
        </authorList>
    </citation>
    <scope>NUCLEOTIDE SEQUENCE [LARGE SCALE GENOMIC DNA]</scope>
    <source>
        <strain evidence="2">h7</strain>
    </source>
</reference>
<accession>A0A0C3CF85</accession>
<gene>
    <name evidence="1" type="ORF">M413DRAFT_22079</name>
</gene>
<sequence>MTILRPDRCVVWDGQQACGPCTEDTELEKQAKELEIRLEKIYTRRRALRTGMNENHDPFIHKFPPEIASHIFIHYAPPSLLFDENRRSTPLDIGAVCQKWRQLAWATPQLWSSLFVRTGLRARNNRSSDSDMPQLISEWLERSASVPLTIAFHHMHMGHVNGDNVSHKVINILNKHSAKWYDVHFDLTPSLLLSLHGSSDSLGKNILNRLVLCSPELSYLDDGRVPTTFSMNSKPSPTDLTLIRVGVRDVDIIWVNLTVATVEQIGVDECFELMAQAPLLEKLSLCKIYPSSSRVPFPKTRIVCPRLHSLQLLKITEETVVAGILDSLCLPSLEKWIHYRCALPMDDAT</sequence>
<evidence type="ECO:0000313" key="2">
    <source>
        <dbReference type="Proteomes" id="UP000053424"/>
    </source>
</evidence>
<dbReference type="EMBL" id="KN831769">
    <property type="protein sequence ID" value="KIM47400.1"/>
    <property type="molecule type" value="Genomic_DNA"/>
</dbReference>
<proteinExistence type="predicted"/>
<name>A0A0C3CF85_HEBCY</name>
<dbReference type="Gene3D" id="1.20.1280.50">
    <property type="match status" value="1"/>
</dbReference>
<dbReference type="Proteomes" id="UP000053424">
    <property type="component" value="Unassembled WGS sequence"/>
</dbReference>